<name>A0A8C4SX49_ERPCA</name>
<dbReference type="GeneTree" id="ENSGT00940000159700"/>
<dbReference type="InterPro" id="IPR042099">
    <property type="entry name" value="ANL_N_sf"/>
</dbReference>
<dbReference type="GO" id="GO:0004467">
    <property type="term" value="F:long-chain fatty acid-CoA ligase activity"/>
    <property type="evidence" value="ECO:0007669"/>
    <property type="project" value="UniProtKB-EC"/>
</dbReference>
<keyword evidence="7" id="KW-0547">Nucleotide-binding</keyword>
<evidence type="ECO:0000256" key="2">
    <source>
        <dbReference type="ARBA" id="ARBA00006432"/>
    </source>
</evidence>
<dbReference type="Proteomes" id="UP000694620">
    <property type="component" value="Chromosome 7"/>
</dbReference>
<evidence type="ECO:0000259" key="19">
    <source>
        <dbReference type="Pfam" id="PF13193"/>
    </source>
</evidence>
<gene>
    <name evidence="20" type="primary">SLC27A6</name>
    <name evidence="20" type="synonym">slc27a6</name>
</gene>
<keyword evidence="21" id="KW-1185">Reference proteome</keyword>
<comment type="catalytic activity">
    <reaction evidence="13">
        <text>a long-chain fatty acid + ATP + CoA = a long-chain fatty acyl-CoA + AMP + diphosphate</text>
        <dbReference type="Rhea" id="RHEA:15421"/>
        <dbReference type="ChEBI" id="CHEBI:30616"/>
        <dbReference type="ChEBI" id="CHEBI:33019"/>
        <dbReference type="ChEBI" id="CHEBI:57287"/>
        <dbReference type="ChEBI" id="CHEBI:57560"/>
        <dbReference type="ChEBI" id="CHEBI:83139"/>
        <dbReference type="ChEBI" id="CHEBI:456215"/>
        <dbReference type="EC" id="6.2.1.3"/>
    </reaction>
    <physiologicalReaction direction="left-to-right" evidence="13">
        <dbReference type="Rhea" id="RHEA:15422"/>
    </physiologicalReaction>
</comment>
<keyword evidence="10" id="KW-0445">Lipid transport</keyword>
<accession>A0A8C4SX49</accession>
<dbReference type="FunFam" id="3.40.50.12780:FF:000005">
    <property type="entry name" value="Solute carrier family 27 member 6"/>
    <property type="match status" value="1"/>
</dbReference>
<dbReference type="PROSITE" id="PS00455">
    <property type="entry name" value="AMP_BINDING"/>
    <property type="match status" value="1"/>
</dbReference>
<dbReference type="GO" id="GO:0000166">
    <property type="term" value="F:nucleotide binding"/>
    <property type="evidence" value="ECO:0007669"/>
    <property type="project" value="UniProtKB-KW"/>
</dbReference>
<evidence type="ECO:0000256" key="1">
    <source>
        <dbReference type="ARBA" id="ARBA00004651"/>
    </source>
</evidence>
<evidence type="ECO:0000313" key="21">
    <source>
        <dbReference type="Proteomes" id="UP000694620"/>
    </source>
</evidence>
<keyword evidence="5" id="KW-0436">Ligase</keyword>
<feature type="domain" description="AMP-dependent synthetase/ligase" evidence="18">
    <location>
        <begin position="61"/>
        <end position="382"/>
    </location>
</feature>
<evidence type="ECO:0000256" key="12">
    <source>
        <dbReference type="ARBA" id="ARBA00023136"/>
    </source>
</evidence>
<dbReference type="InterPro" id="IPR025110">
    <property type="entry name" value="AMP-bd_C"/>
</dbReference>
<protein>
    <recommendedName>
        <fullName evidence="14">long-chain-fatty-acid--CoA ligase</fullName>
        <ecNumber evidence="14">6.2.1.3</ecNumber>
    </recommendedName>
    <alternativeName>
        <fullName evidence="16">Long-chain-fatty-acid--CoA ligase</fullName>
    </alternativeName>
</protein>
<dbReference type="Pfam" id="PF00501">
    <property type="entry name" value="AMP-binding"/>
    <property type="match status" value="1"/>
</dbReference>
<dbReference type="Pfam" id="PF13193">
    <property type="entry name" value="AMP-binding_C"/>
    <property type="match status" value="1"/>
</dbReference>
<keyword evidence="3" id="KW-0813">Transport</keyword>
<dbReference type="FunFam" id="3.30.300.30:FF:000002">
    <property type="entry name" value="Long-chain fatty acid transport protein 1"/>
    <property type="match status" value="1"/>
</dbReference>
<proteinExistence type="inferred from homology"/>
<evidence type="ECO:0000256" key="8">
    <source>
        <dbReference type="ARBA" id="ARBA00022832"/>
    </source>
</evidence>
<dbReference type="GeneID" id="114654380"/>
<dbReference type="SUPFAM" id="SSF56801">
    <property type="entry name" value="Acetyl-CoA synthetase-like"/>
    <property type="match status" value="1"/>
</dbReference>
<evidence type="ECO:0000313" key="20">
    <source>
        <dbReference type="Ensembl" id="ENSECRP00000023172.1"/>
    </source>
</evidence>
<dbReference type="GO" id="GO:0005324">
    <property type="term" value="F:long-chain fatty acid transmembrane transporter activity"/>
    <property type="evidence" value="ECO:0007669"/>
    <property type="project" value="TreeGrafter"/>
</dbReference>
<evidence type="ECO:0000256" key="13">
    <source>
        <dbReference type="ARBA" id="ARBA00024484"/>
    </source>
</evidence>
<keyword evidence="6" id="KW-0812">Transmembrane</keyword>
<comment type="catalytic activity">
    <reaction evidence="15">
        <text>a very long-chain fatty acid + ATP + CoA = a very long-chain fatty acyl-CoA + AMP + diphosphate</text>
        <dbReference type="Rhea" id="RHEA:54536"/>
        <dbReference type="ChEBI" id="CHEBI:30616"/>
        <dbReference type="ChEBI" id="CHEBI:33019"/>
        <dbReference type="ChEBI" id="CHEBI:57287"/>
        <dbReference type="ChEBI" id="CHEBI:58950"/>
        <dbReference type="ChEBI" id="CHEBI:138261"/>
        <dbReference type="ChEBI" id="CHEBI:456215"/>
    </reaction>
    <physiologicalReaction direction="left-to-right" evidence="15">
        <dbReference type="Rhea" id="RHEA:54537"/>
    </physiologicalReaction>
</comment>
<evidence type="ECO:0000256" key="11">
    <source>
        <dbReference type="ARBA" id="ARBA00023098"/>
    </source>
</evidence>
<evidence type="ECO:0000259" key="18">
    <source>
        <dbReference type="Pfam" id="PF00501"/>
    </source>
</evidence>
<evidence type="ECO:0000256" key="3">
    <source>
        <dbReference type="ARBA" id="ARBA00022448"/>
    </source>
</evidence>
<dbReference type="Gene3D" id="3.40.50.12780">
    <property type="entry name" value="N-terminal domain of ligase-like"/>
    <property type="match status" value="1"/>
</dbReference>
<evidence type="ECO:0000256" key="5">
    <source>
        <dbReference type="ARBA" id="ARBA00022598"/>
    </source>
</evidence>
<evidence type="ECO:0000256" key="10">
    <source>
        <dbReference type="ARBA" id="ARBA00023055"/>
    </source>
</evidence>
<evidence type="ECO:0000256" key="6">
    <source>
        <dbReference type="ARBA" id="ARBA00022692"/>
    </source>
</evidence>
<reference evidence="20" key="2">
    <citation type="submission" date="2025-08" db="UniProtKB">
        <authorList>
            <consortium name="Ensembl"/>
        </authorList>
    </citation>
    <scope>IDENTIFICATION</scope>
</reference>
<dbReference type="PANTHER" id="PTHR43107:SF10">
    <property type="entry name" value="LONG-CHAIN FATTY ACID TRANSPORT PROTEIN 6"/>
    <property type="match status" value="1"/>
</dbReference>
<comment type="catalytic activity">
    <reaction evidence="17">
        <text>tetracosanoate + ATP + CoA = tetracosanoyl-CoA + AMP + diphosphate</text>
        <dbReference type="Rhea" id="RHEA:33639"/>
        <dbReference type="ChEBI" id="CHEBI:30616"/>
        <dbReference type="ChEBI" id="CHEBI:31014"/>
        <dbReference type="ChEBI" id="CHEBI:33019"/>
        <dbReference type="ChEBI" id="CHEBI:57287"/>
        <dbReference type="ChEBI" id="CHEBI:65052"/>
        <dbReference type="ChEBI" id="CHEBI:456215"/>
    </reaction>
    <physiologicalReaction direction="left-to-right" evidence="17">
        <dbReference type="Rhea" id="RHEA:33640"/>
    </physiologicalReaction>
</comment>
<evidence type="ECO:0000256" key="16">
    <source>
        <dbReference type="ARBA" id="ARBA00041297"/>
    </source>
</evidence>
<keyword evidence="8" id="KW-0276">Fatty acid metabolism</keyword>
<evidence type="ECO:0000256" key="17">
    <source>
        <dbReference type="ARBA" id="ARBA00048666"/>
    </source>
</evidence>
<sequence>MLLAALSVVLAALLALHFIQKSYFPYFWKDLLYFTSVIKYGVKIQLFKQRGRVVSVLDVFVRRARTQPDKPFIIYEGEVHSYGNVERRSNKVAQVLLSEGGLNKGDTVALLMSNEPDFICVWFGLAKLGCVAAFLNFNIKSRAILHCLSTCGAKTLIVGADQTGMLEDILPILQEGNIKMYLMAAKTPHPLVNTLLDKLQDAPANPVPDELREATLKSPTLFIFTSGTTGLPKAAVISQLQSLKASAGLAAYGAGKDDIIYIPLPLYHSAASLIGIGGCIELGATCVLKKKFSASQFWNDCKKYNVTVFQYIGELCRYLCNQTKKEGEKDHKVYMAVGNGLRQDVWKEFLERFGNIKMCELYGSTEGNLCFMNHIGKVGAVGRSNFFYKLFFHYDLVKYDLEKDEPIRNGQGFCERVQKGETGLLLSQINSLSPFFGYVGSKALTQNKILRDVFRKGDLFFNTGDLMAEDHSDFIYFKDRIGDTFRWKGENVATTEVADVFGMLDFLQESNVYGVSVPGYEGKTGMAAVVLTKGHEFDGKGLYDHVTQQLPTYARPRFVRILESMEVTGTLKQKKFQLVKSGFSPSTISDPLYFLDDSQACYVPMTKDIFDSIINGQRKL</sequence>
<reference evidence="20" key="1">
    <citation type="submission" date="2021-06" db="EMBL/GenBank/DDBJ databases">
        <authorList>
            <consortium name="Wellcome Sanger Institute Data Sharing"/>
        </authorList>
    </citation>
    <scope>NUCLEOTIDE SEQUENCE [LARGE SCALE GENOMIC DNA]</scope>
</reference>
<dbReference type="Ensembl" id="ENSECRT00000023676.1">
    <property type="protein sequence ID" value="ENSECRP00000023172.1"/>
    <property type="gene ID" value="ENSECRG00000015676.1"/>
</dbReference>
<dbReference type="InterPro" id="IPR000873">
    <property type="entry name" value="AMP-dep_synth/lig_dom"/>
</dbReference>
<keyword evidence="4" id="KW-1003">Cell membrane</keyword>
<keyword evidence="11" id="KW-0443">Lipid metabolism</keyword>
<dbReference type="GO" id="GO:0005789">
    <property type="term" value="C:endoplasmic reticulum membrane"/>
    <property type="evidence" value="ECO:0007669"/>
    <property type="project" value="TreeGrafter"/>
</dbReference>
<keyword evidence="9" id="KW-1133">Transmembrane helix</keyword>
<evidence type="ECO:0000256" key="14">
    <source>
        <dbReference type="ARBA" id="ARBA00026121"/>
    </source>
</evidence>
<dbReference type="NCBIfam" id="NF006134">
    <property type="entry name" value="PRK08279.1"/>
    <property type="match status" value="1"/>
</dbReference>
<dbReference type="PANTHER" id="PTHR43107">
    <property type="entry name" value="LONG-CHAIN FATTY ACID TRANSPORT PROTEIN"/>
    <property type="match status" value="1"/>
</dbReference>
<organism evidence="20 21">
    <name type="scientific">Erpetoichthys calabaricus</name>
    <name type="common">Rope fish</name>
    <name type="synonym">Calamoichthys calabaricus</name>
    <dbReference type="NCBI Taxonomy" id="27687"/>
    <lineage>
        <taxon>Eukaryota</taxon>
        <taxon>Metazoa</taxon>
        <taxon>Chordata</taxon>
        <taxon>Craniata</taxon>
        <taxon>Vertebrata</taxon>
        <taxon>Euteleostomi</taxon>
        <taxon>Actinopterygii</taxon>
        <taxon>Polypteriformes</taxon>
        <taxon>Polypteridae</taxon>
        <taxon>Erpetoichthys</taxon>
    </lineage>
</organism>
<dbReference type="InterPro" id="IPR045851">
    <property type="entry name" value="AMP-bd_C_sf"/>
</dbReference>
<dbReference type="GO" id="GO:0044539">
    <property type="term" value="P:long-chain fatty acid import into cell"/>
    <property type="evidence" value="ECO:0007669"/>
    <property type="project" value="TreeGrafter"/>
</dbReference>
<dbReference type="InterPro" id="IPR020845">
    <property type="entry name" value="AMP-binding_CS"/>
</dbReference>
<comment type="subcellular location">
    <subcellularLocation>
        <location evidence="1">Cell membrane</location>
        <topology evidence="1">Multi-pass membrane protein</topology>
    </subcellularLocation>
</comment>
<dbReference type="OrthoDB" id="288590at2759"/>
<evidence type="ECO:0000256" key="9">
    <source>
        <dbReference type="ARBA" id="ARBA00022989"/>
    </source>
</evidence>
<dbReference type="Gene3D" id="3.30.300.30">
    <property type="match status" value="1"/>
</dbReference>
<dbReference type="GO" id="GO:0005886">
    <property type="term" value="C:plasma membrane"/>
    <property type="evidence" value="ECO:0007669"/>
    <property type="project" value="UniProtKB-SubCell"/>
</dbReference>
<dbReference type="AlphaFoldDB" id="A0A8C4SX49"/>
<evidence type="ECO:0000256" key="15">
    <source>
        <dbReference type="ARBA" id="ARBA00036527"/>
    </source>
</evidence>
<keyword evidence="12" id="KW-0472">Membrane</keyword>
<dbReference type="EC" id="6.2.1.3" evidence="14"/>
<evidence type="ECO:0000256" key="7">
    <source>
        <dbReference type="ARBA" id="ARBA00022741"/>
    </source>
</evidence>
<dbReference type="RefSeq" id="XP_028660718.1">
    <property type="nucleotide sequence ID" value="XM_028804885.2"/>
</dbReference>
<evidence type="ECO:0000256" key="4">
    <source>
        <dbReference type="ARBA" id="ARBA00022475"/>
    </source>
</evidence>
<reference evidence="20" key="3">
    <citation type="submission" date="2025-09" db="UniProtKB">
        <authorList>
            <consortium name="Ensembl"/>
        </authorList>
    </citation>
    <scope>IDENTIFICATION</scope>
</reference>
<feature type="domain" description="AMP-binding enzyme C-terminal" evidence="19">
    <location>
        <begin position="497"/>
        <end position="570"/>
    </location>
</feature>
<comment type="similarity">
    <text evidence="2">Belongs to the ATP-dependent AMP-binding enzyme family.</text>
</comment>